<proteinExistence type="predicted"/>
<comment type="caution">
    <text evidence="1">The sequence shown here is derived from an EMBL/GenBank/DDBJ whole genome shotgun (WGS) entry which is preliminary data.</text>
</comment>
<dbReference type="RefSeq" id="WP_146410006.1">
    <property type="nucleotide sequence ID" value="NZ_SJPU01000011.1"/>
</dbReference>
<gene>
    <name evidence="1" type="ORF">Poly21_55930</name>
</gene>
<keyword evidence="2" id="KW-1185">Reference proteome</keyword>
<dbReference type="EMBL" id="SJPU01000011">
    <property type="protein sequence ID" value="TWU07415.1"/>
    <property type="molecule type" value="Genomic_DNA"/>
</dbReference>
<evidence type="ECO:0000313" key="2">
    <source>
        <dbReference type="Proteomes" id="UP000319908"/>
    </source>
</evidence>
<dbReference type="Proteomes" id="UP000319908">
    <property type="component" value="Unassembled WGS sequence"/>
</dbReference>
<organism evidence="1 2">
    <name type="scientific">Allorhodopirellula heiligendammensis</name>
    <dbReference type="NCBI Taxonomy" id="2714739"/>
    <lineage>
        <taxon>Bacteria</taxon>
        <taxon>Pseudomonadati</taxon>
        <taxon>Planctomycetota</taxon>
        <taxon>Planctomycetia</taxon>
        <taxon>Pirellulales</taxon>
        <taxon>Pirellulaceae</taxon>
        <taxon>Allorhodopirellula</taxon>
    </lineage>
</organism>
<accession>A0A5C6B541</accession>
<dbReference type="OrthoDB" id="240021at2"/>
<evidence type="ECO:0000313" key="1">
    <source>
        <dbReference type="EMBL" id="TWU07415.1"/>
    </source>
</evidence>
<dbReference type="AlphaFoldDB" id="A0A5C6B541"/>
<reference evidence="1 2" key="1">
    <citation type="journal article" date="2020" name="Antonie Van Leeuwenhoek">
        <title>Rhodopirellula heiligendammensis sp. nov., Rhodopirellula pilleata sp. nov., and Rhodopirellula solitaria sp. nov. isolated from natural or artificial marine surfaces in Northern Germany and California, USA, and emended description of the genus Rhodopirellula.</title>
        <authorList>
            <person name="Kallscheuer N."/>
            <person name="Wiegand S."/>
            <person name="Jogler M."/>
            <person name="Boedeker C."/>
            <person name="Peeters S.H."/>
            <person name="Rast P."/>
            <person name="Heuer A."/>
            <person name="Jetten M.S.M."/>
            <person name="Rohde M."/>
            <person name="Jogler C."/>
        </authorList>
    </citation>
    <scope>NUCLEOTIDE SEQUENCE [LARGE SCALE GENOMIC DNA]</scope>
    <source>
        <strain evidence="1 2">Poly21</strain>
    </source>
</reference>
<protein>
    <submittedName>
        <fullName evidence="1">Uncharacterized protein</fullName>
    </submittedName>
</protein>
<sequence length="336" mass="36512">MASPEAAIGELANHVIHAAGLQHDSDCPDELRDALNAIAEHESREEARLLVARRLGEVTSPTGAGFLAVWLGAGAEGGADPDLTGDAILGSLLRWAGPVASLPDEDADDDEPDVDAKIVAGLEMLGQGLVAHIARSPTLLQQMANDPDVVAELERVEYASAGPMWVLELLRKRSGTLLVIHVEKRRAVQVSYQNLSNCFHLFTLLQSALSAVNMPGAKRVSARLLAVARGDGMMDCHDEAWWHYGVGTCPAADLGGSVWGEANPDSIPKIDGQQVILLWPMIIKSRQWGVGFFRPLLQASPPDVTVIAELTVDEVKQWVEKLRLPEIIPEPWWKFW</sequence>
<name>A0A5C6B541_9BACT</name>